<dbReference type="InterPro" id="IPR043128">
    <property type="entry name" value="Rev_trsase/Diguanyl_cyclase"/>
</dbReference>
<dbReference type="SMART" id="SM00267">
    <property type="entry name" value="GGDEF"/>
    <property type="match status" value="1"/>
</dbReference>
<dbReference type="STRING" id="522306.CAP2UW1_1033"/>
<sequence length="455" mass="49131">MSDPVRHPSSEEALRRRFDTIPAANPTLDPVTGFLSRTAGLQAAAVLIADVGARQARLCAIWLDIDRFRQVNESFGHAAGDGVIARIAERIRSAIGLPCALLRMGGDEFVVLAAVRDRSAATQLARQLLVEIRLPLTVDELLIRPSASIGIALEQVGEEPAAWLERADRAMLEAKRRGGNRLALSGDELLTGRLGVQLAREELAIESTLHAALENGGLRLHFQPIVGRDGRVEAVEALMRCYAGGHQIAPARFIPVAEKTGLIIRLGEWSLLEGARCAARLRARGTPTTMAINVSRAQLLSPRFMPALHAALVCADVPARLIELELTESLFLDLSPTVQANLRSAREVGVGLAIDDFGTGYSCLANLKDLSASKLKLDRSFIAALPGDRRSFAVVRSMTRLGQELGMAVVAEGVENHSQLAALTEAGVDASQGFHHARPMPEHALLKWMARRAEK</sequence>
<dbReference type="OrthoDB" id="9813903at2"/>
<dbReference type="EMBL" id="CP001715">
    <property type="protein sequence ID" value="ACV34369.1"/>
    <property type="molecule type" value="Genomic_DNA"/>
</dbReference>
<feature type="domain" description="EAL" evidence="1">
    <location>
        <begin position="202"/>
        <end position="453"/>
    </location>
</feature>
<dbReference type="Gene3D" id="3.20.20.450">
    <property type="entry name" value="EAL domain"/>
    <property type="match status" value="1"/>
</dbReference>
<dbReference type="NCBIfam" id="TIGR00254">
    <property type="entry name" value="GGDEF"/>
    <property type="match status" value="1"/>
</dbReference>
<dbReference type="SUPFAM" id="SSF141868">
    <property type="entry name" value="EAL domain-like"/>
    <property type="match status" value="1"/>
</dbReference>
<dbReference type="SMART" id="SM00052">
    <property type="entry name" value="EAL"/>
    <property type="match status" value="1"/>
</dbReference>
<gene>
    <name evidence="3" type="ordered locus">CAP2UW1_1033</name>
</gene>
<dbReference type="AlphaFoldDB" id="C7RQM1"/>
<reference evidence="3" key="2">
    <citation type="submission" date="2009-09" db="EMBL/GenBank/DDBJ databases">
        <title>Complete sequence of chromosome of Candidatus Accumulibacter phosphatis clade IIA str. UW-1.</title>
        <authorList>
            <consortium name="US DOE Joint Genome Institute"/>
            <person name="Martin H.G."/>
            <person name="Ivanova N."/>
            <person name="Kunin V."/>
            <person name="Warnecke F."/>
            <person name="Barry K."/>
            <person name="He S."/>
            <person name="Salamov A."/>
            <person name="Szeto E."/>
            <person name="Dalin E."/>
            <person name="Pangilinan J.L."/>
            <person name="Lapidus A."/>
            <person name="Lowry S."/>
            <person name="Kyrpides N.C."/>
            <person name="McMahon K.D."/>
            <person name="Hugenholtz P."/>
        </authorList>
    </citation>
    <scope>NUCLEOTIDE SEQUENCE [LARGE SCALE GENOMIC DNA]</scope>
    <source>
        <strain evidence="3">UW-1</strain>
    </source>
</reference>
<feature type="domain" description="GGDEF" evidence="2">
    <location>
        <begin position="56"/>
        <end position="187"/>
    </location>
</feature>
<protein>
    <submittedName>
        <fullName evidence="3">Diguanylate cyclase/phosphodiesterase</fullName>
    </submittedName>
</protein>
<evidence type="ECO:0000259" key="2">
    <source>
        <dbReference type="PROSITE" id="PS50887"/>
    </source>
</evidence>
<evidence type="ECO:0000313" key="3">
    <source>
        <dbReference type="EMBL" id="ACV34369.1"/>
    </source>
</evidence>
<dbReference type="PANTHER" id="PTHR33121:SF70">
    <property type="entry name" value="SIGNALING PROTEIN YKOW"/>
    <property type="match status" value="1"/>
</dbReference>
<dbReference type="SUPFAM" id="SSF55073">
    <property type="entry name" value="Nucleotide cyclase"/>
    <property type="match status" value="1"/>
</dbReference>
<dbReference type="CDD" id="cd01948">
    <property type="entry name" value="EAL"/>
    <property type="match status" value="1"/>
</dbReference>
<dbReference type="PROSITE" id="PS50887">
    <property type="entry name" value="GGDEF"/>
    <property type="match status" value="1"/>
</dbReference>
<dbReference type="InterPro" id="IPR035919">
    <property type="entry name" value="EAL_sf"/>
</dbReference>
<dbReference type="KEGG" id="app:CAP2UW1_1033"/>
<dbReference type="InterPro" id="IPR001633">
    <property type="entry name" value="EAL_dom"/>
</dbReference>
<dbReference type="InterPro" id="IPR000160">
    <property type="entry name" value="GGDEF_dom"/>
</dbReference>
<reference evidence="3" key="1">
    <citation type="submission" date="2009-08" db="EMBL/GenBank/DDBJ databases">
        <authorList>
            <consortium name="US DOE Joint Genome Institute"/>
            <person name="Lucas S."/>
            <person name="Copeland A."/>
            <person name="Lapidus A."/>
            <person name="Glavina del Rio T."/>
            <person name="Dalin E."/>
            <person name="Tice H."/>
            <person name="Bruce D."/>
            <person name="Barry K."/>
            <person name="Pitluck S."/>
            <person name="Lowry S."/>
            <person name="Larimer F."/>
            <person name="Land M."/>
            <person name="Hauser L."/>
            <person name="Kyrpides N."/>
            <person name="Ivanova N."/>
            <person name="McMahon K.D."/>
            <person name="Hugenholtz P."/>
        </authorList>
    </citation>
    <scope>NUCLEOTIDE SEQUENCE</scope>
    <source>
        <strain evidence="3">UW-1</strain>
    </source>
</reference>
<name>C7RQM1_ACCRE</name>
<dbReference type="Pfam" id="PF00563">
    <property type="entry name" value="EAL"/>
    <property type="match status" value="1"/>
</dbReference>
<dbReference type="PROSITE" id="PS50883">
    <property type="entry name" value="EAL"/>
    <property type="match status" value="1"/>
</dbReference>
<proteinExistence type="predicted"/>
<accession>C7RQM1</accession>
<dbReference type="HOGENOM" id="CLU_000445_70_50_4"/>
<dbReference type="Gene3D" id="3.30.70.270">
    <property type="match status" value="1"/>
</dbReference>
<dbReference type="CDD" id="cd01949">
    <property type="entry name" value="GGDEF"/>
    <property type="match status" value="1"/>
</dbReference>
<dbReference type="InterPro" id="IPR050706">
    <property type="entry name" value="Cyclic-di-GMP_PDE-like"/>
</dbReference>
<evidence type="ECO:0000259" key="1">
    <source>
        <dbReference type="PROSITE" id="PS50883"/>
    </source>
</evidence>
<dbReference type="Pfam" id="PF00990">
    <property type="entry name" value="GGDEF"/>
    <property type="match status" value="1"/>
</dbReference>
<dbReference type="GO" id="GO:0071111">
    <property type="term" value="F:cyclic-guanylate-specific phosphodiesterase activity"/>
    <property type="evidence" value="ECO:0007669"/>
    <property type="project" value="InterPro"/>
</dbReference>
<dbReference type="PANTHER" id="PTHR33121">
    <property type="entry name" value="CYCLIC DI-GMP PHOSPHODIESTERASE PDEF"/>
    <property type="match status" value="1"/>
</dbReference>
<organism evidence="3">
    <name type="scientific">Accumulibacter regalis</name>
    <dbReference type="NCBI Taxonomy" id="522306"/>
    <lineage>
        <taxon>Bacteria</taxon>
        <taxon>Pseudomonadati</taxon>
        <taxon>Pseudomonadota</taxon>
        <taxon>Betaproteobacteria</taxon>
        <taxon>Candidatus Accumulibacter</taxon>
    </lineage>
</organism>
<dbReference type="eggNOG" id="COG5001">
    <property type="taxonomic scope" value="Bacteria"/>
</dbReference>
<dbReference type="InterPro" id="IPR029787">
    <property type="entry name" value="Nucleotide_cyclase"/>
</dbReference>